<dbReference type="InterPro" id="IPR058663">
    <property type="entry name" value="PucR-like_N"/>
</dbReference>
<feature type="domain" description="PucR-like N-terminal" evidence="2">
    <location>
        <begin position="46"/>
        <end position="169"/>
    </location>
</feature>
<dbReference type="RefSeq" id="WP_208261912.1">
    <property type="nucleotide sequence ID" value="NZ_JAGEOJ010000023.1"/>
</dbReference>
<dbReference type="Gene3D" id="1.10.10.2840">
    <property type="entry name" value="PucR C-terminal helix-turn-helix domain"/>
    <property type="match status" value="1"/>
</dbReference>
<organism evidence="3 4">
    <name type="scientific">Actinomadura barringtoniae</name>
    <dbReference type="NCBI Taxonomy" id="1427535"/>
    <lineage>
        <taxon>Bacteria</taxon>
        <taxon>Bacillati</taxon>
        <taxon>Actinomycetota</taxon>
        <taxon>Actinomycetes</taxon>
        <taxon>Streptosporangiales</taxon>
        <taxon>Thermomonosporaceae</taxon>
        <taxon>Actinomadura</taxon>
    </lineage>
</organism>
<dbReference type="Pfam" id="PF13556">
    <property type="entry name" value="HTH_30"/>
    <property type="match status" value="1"/>
</dbReference>
<protein>
    <submittedName>
        <fullName evidence="3">Helix-turn-helix domain-containing protein</fullName>
    </submittedName>
</protein>
<evidence type="ECO:0000313" key="4">
    <source>
        <dbReference type="Proteomes" id="UP000669179"/>
    </source>
</evidence>
<dbReference type="Proteomes" id="UP000669179">
    <property type="component" value="Unassembled WGS sequence"/>
</dbReference>
<sequence length="389" mass="41350">MFDELAPPIADAAADAAQAHLKAGLGSPTRGGPVAPGGTAAPTFDALRSAIRQGVAAFPASLDRPGRVPPPAVANAFWRLGAAEARAGRGAADLHVALSIAAQVTVQQVTERAVRSGLTATPDEAGHLARCSLAYVDRLQRATAAGYASVRTPAGAGDHIKQELIDVLLNPEHRTAELGRAAAAAGWTPPRTLTVAAVGHGAAPLDFLPPDVLLARHLDVPCLFFPDPNGPGRRALLDQILGDRTAVVGPTVVTARAALSQRLARSALERLPDTFLADYRPVHLTEHIPAMLLVNSPDLIRHLTEARLAPLQRLRPAQRPRVAGTLLAYFECGFNAAGAAERLHAHPQTVRHRLREINRLFGPDLYNPAYALDYLMALRAWHLLADHSF</sequence>
<dbReference type="AlphaFoldDB" id="A0A939T886"/>
<evidence type="ECO:0000313" key="3">
    <source>
        <dbReference type="EMBL" id="MBO2453878.1"/>
    </source>
</evidence>
<comment type="caution">
    <text evidence="3">The sequence shown here is derived from an EMBL/GenBank/DDBJ whole genome shotgun (WGS) entry which is preliminary data.</text>
</comment>
<dbReference type="Pfam" id="PF25906">
    <property type="entry name" value="PucR-like_N"/>
    <property type="match status" value="1"/>
</dbReference>
<dbReference type="InterPro" id="IPR025736">
    <property type="entry name" value="PucR_C-HTH_dom"/>
</dbReference>
<dbReference type="PANTHER" id="PTHR33744:SF1">
    <property type="entry name" value="DNA-BINDING TRANSCRIPTIONAL ACTIVATOR ADER"/>
    <property type="match status" value="1"/>
</dbReference>
<reference evidence="3" key="1">
    <citation type="submission" date="2021-03" db="EMBL/GenBank/DDBJ databases">
        <authorList>
            <person name="Kanchanasin P."/>
            <person name="Saeng-In P."/>
            <person name="Phongsopitanun W."/>
            <person name="Yuki M."/>
            <person name="Kudo T."/>
            <person name="Ohkuma M."/>
            <person name="Tanasupawat S."/>
        </authorList>
    </citation>
    <scope>NUCLEOTIDE SEQUENCE</scope>
    <source>
        <strain evidence="3">GKU 128</strain>
    </source>
</reference>
<feature type="domain" description="PucR C-terminal helix-turn-helix" evidence="1">
    <location>
        <begin position="324"/>
        <end position="380"/>
    </location>
</feature>
<name>A0A939T886_9ACTN</name>
<keyword evidence="4" id="KW-1185">Reference proteome</keyword>
<proteinExistence type="predicted"/>
<evidence type="ECO:0000259" key="1">
    <source>
        <dbReference type="Pfam" id="PF13556"/>
    </source>
</evidence>
<dbReference type="PANTHER" id="PTHR33744">
    <property type="entry name" value="CARBOHYDRATE DIACID REGULATOR"/>
    <property type="match status" value="1"/>
</dbReference>
<dbReference type="EMBL" id="JAGEOJ010000023">
    <property type="protein sequence ID" value="MBO2453878.1"/>
    <property type="molecule type" value="Genomic_DNA"/>
</dbReference>
<evidence type="ECO:0000259" key="2">
    <source>
        <dbReference type="Pfam" id="PF25906"/>
    </source>
</evidence>
<dbReference type="InterPro" id="IPR051448">
    <property type="entry name" value="CdaR-like_regulators"/>
</dbReference>
<dbReference type="InterPro" id="IPR042070">
    <property type="entry name" value="PucR_C-HTH_sf"/>
</dbReference>
<accession>A0A939T886</accession>
<gene>
    <name evidence="3" type="ORF">J4573_42780</name>
</gene>